<sequence length="207" mass="21470">MSILISMAAFALASSITPGPVNIVALSSGAQHGLRASMRHVTGATVGFTALLLLTGLGLHELLIQLPALTRAIQLAGVAFLLFMAWKLARDDGALSLADGARGPSLAAGAAMQWLNPKAWVASVAGMGAFAADGDAVLVWQFAALYFVICYLSIACWAYAGTFLRRRLGDPAVMRWFNRAMALLLAASAAYLLLSAGTVPASPPIAA</sequence>
<keyword evidence="2" id="KW-1003">Cell membrane</keyword>
<evidence type="ECO:0000256" key="6">
    <source>
        <dbReference type="SAM" id="Phobius"/>
    </source>
</evidence>
<evidence type="ECO:0000313" key="8">
    <source>
        <dbReference type="EMBL" id="MCP2008222.1"/>
    </source>
</evidence>
<protein>
    <submittedName>
        <fullName evidence="7">LysE family translocator</fullName>
    </submittedName>
    <submittedName>
        <fullName evidence="8">Threonine/homoserine/homoserine lactone efflux protein</fullName>
    </submittedName>
</protein>
<evidence type="ECO:0000313" key="7">
    <source>
        <dbReference type="EMBL" id="MBV6321519.1"/>
    </source>
</evidence>
<keyword evidence="5 6" id="KW-0472">Membrane</keyword>
<keyword evidence="10" id="KW-1185">Reference proteome</keyword>
<dbReference type="Proteomes" id="UP001162889">
    <property type="component" value="Unassembled WGS sequence"/>
</dbReference>
<comment type="subcellular location">
    <subcellularLocation>
        <location evidence="1">Cell membrane</location>
        <topology evidence="1">Multi-pass membrane protein</topology>
    </subcellularLocation>
</comment>
<keyword evidence="4 6" id="KW-1133">Transmembrane helix</keyword>
<name>A0AA41L3B2_9BURK</name>
<dbReference type="GO" id="GO:0015171">
    <property type="term" value="F:amino acid transmembrane transporter activity"/>
    <property type="evidence" value="ECO:0007669"/>
    <property type="project" value="TreeGrafter"/>
</dbReference>
<dbReference type="GO" id="GO:0005886">
    <property type="term" value="C:plasma membrane"/>
    <property type="evidence" value="ECO:0007669"/>
    <property type="project" value="UniProtKB-SubCell"/>
</dbReference>
<keyword evidence="3 6" id="KW-0812">Transmembrane</keyword>
<dbReference type="Pfam" id="PF01810">
    <property type="entry name" value="LysE"/>
    <property type="match status" value="1"/>
</dbReference>
<evidence type="ECO:0000256" key="5">
    <source>
        <dbReference type="ARBA" id="ARBA00023136"/>
    </source>
</evidence>
<dbReference type="AlphaFoldDB" id="A0AA41L3B2"/>
<evidence type="ECO:0000256" key="4">
    <source>
        <dbReference type="ARBA" id="ARBA00022989"/>
    </source>
</evidence>
<evidence type="ECO:0000256" key="1">
    <source>
        <dbReference type="ARBA" id="ARBA00004651"/>
    </source>
</evidence>
<evidence type="ECO:0000313" key="10">
    <source>
        <dbReference type="Proteomes" id="UP001162889"/>
    </source>
</evidence>
<feature type="transmembrane region" description="Helical" evidence="6">
    <location>
        <begin position="41"/>
        <end position="60"/>
    </location>
</feature>
<evidence type="ECO:0000256" key="3">
    <source>
        <dbReference type="ARBA" id="ARBA00022692"/>
    </source>
</evidence>
<proteinExistence type="predicted"/>
<feature type="transmembrane region" description="Helical" evidence="6">
    <location>
        <begin position="72"/>
        <end position="89"/>
    </location>
</feature>
<organism evidence="7 9">
    <name type="scientific">Duganella violaceipulchra</name>
    <dbReference type="NCBI Taxonomy" id="2849652"/>
    <lineage>
        <taxon>Bacteria</taxon>
        <taxon>Pseudomonadati</taxon>
        <taxon>Pseudomonadota</taxon>
        <taxon>Betaproteobacteria</taxon>
        <taxon>Burkholderiales</taxon>
        <taxon>Oxalobacteraceae</taxon>
        <taxon>Telluria group</taxon>
        <taxon>Duganella</taxon>
    </lineage>
</organism>
<dbReference type="EMBL" id="JALJZU010000003">
    <property type="protein sequence ID" value="MCP2008222.1"/>
    <property type="molecule type" value="Genomic_DNA"/>
</dbReference>
<feature type="transmembrane region" description="Helical" evidence="6">
    <location>
        <begin position="176"/>
        <end position="194"/>
    </location>
</feature>
<comment type="caution">
    <text evidence="7">The sequence shown here is derived from an EMBL/GenBank/DDBJ whole genome shotgun (WGS) entry which is preliminary data.</text>
</comment>
<dbReference type="InterPro" id="IPR001123">
    <property type="entry name" value="LeuE-type"/>
</dbReference>
<reference evidence="7" key="1">
    <citation type="submission" date="2021-07" db="EMBL/GenBank/DDBJ databases">
        <title>Characterization of violacein-producing bacteria and related species.</title>
        <authorList>
            <person name="Wilson H.S."/>
            <person name="De Leon M.E."/>
        </authorList>
    </citation>
    <scope>NUCLEOTIDE SEQUENCE</scope>
    <source>
        <strain evidence="7">HSC-15S17</strain>
    </source>
</reference>
<dbReference type="EMBL" id="JAHTGR010000005">
    <property type="protein sequence ID" value="MBV6321519.1"/>
    <property type="molecule type" value="Genomic_DNA"/>
</dbReference>
<dbReference type="PANTHER" id="PTHR30086">
    <property type="entry name" value="ARGININE EXPORTER PROTEIN ARGO"/>
    <property type="match status" value="1"/>
</dbReference>
<dbReference type="Proteomes" id="UP001155901">
    <property type="component" value="Unassembled WGS sequence"/>
</dbReference>
<dbReference type="PANTHER" id="PTHR30086:SF20">
    <property type="entry name" value="ARGININE EXPORTER PROTEIN ARGO-RELATED"/>
    <property type="match status" value="1"/>
</dbReference>
<dbReference type="GO" id="GO:0033228">
    <property type="term" value="P:cysteine export across plasma membrane"/>
    <property type="evidence" value="ECO:0007669"/>
    <property type="project" value="TreeGrafter"/>
</dbReference>
<accession>A0AA41L3B2</accession>
<gene>
    <name evidence="7" type="ORF">KVP70_11280</name>
    <name evidence="8" type="ORF">L1274_001922</name>
</gene>
<reference evidence="8" key="2">
    <citation type="submission" date="2022-03" db="EMBL/GenBank/DDBJ databases">
        <title>Genome Encyclopedia of Bacteria and Archaea VI: Functional Genomics of Type Strains.</title>
        <authorList>
            <person name="Whitman W."/>
        </authorList>
    </citation>
    <scope>NUCLEOTIDE SEQUENCE</scope>
    <source>
        <strain evidence="8">HSC-15S17</strain>
    </source>
</reference>
<feature type="transmembrane region" description="Helical" evidence="6">
    <location>
        <begin position="143"/>
        <end position="164"/>
    </location>
</feature>
<dbReference type="RefSeq" id="WP_217942268.1">
    <property type="nucleotide sequence ID" value="NZ_JAHTGR010000005.1"/>
</dbReference>
<evidence type="ECO:0000313" key="9">
    <source>
        <dbReference type="Proteomes" id="UP001155901"/>
    </source>
</evidence>
<evidence type="ECO:0000256" key="2">
    <source>
        <dbReference type="ARBA" id="ARBA00022475"/>
    </source>
</evidence>